<evidence type="ECO:0000313" key="1">
    <source>
        <dbReference type="EMBL" id="ACX75997.1"/>
    </source>
</evidence>
<evidence type="ECO:0008006" key="3">
    <source>
        <dbReference type="Google" id="ProtNLM"/>
    </source>
</evidence>
<proteinExistence type="predicted"/>
<dbReference type="Gene3D" id="3.40.630.30">
    <property type="match status" value="1"/>
</dbReference>
<dbReference type="RefSeq" id="WP_015732292.1">
    <property type="nucleotide sequence ID" value="NC_013410.1"/>
</dbReference>
<organism evidence="1 2">
    <name type="scientific">Fibrobacter succinogenes (strain ATCC 19169 / S85)</name>
    <dbReference type="NCBI Taxonomy" id="59374"/>
    <lineage>
        <taxon>Bacteria</taxon>
        <taxon>Pseudomonadati</taxon>
        <taxon>Fibrobacterota</taxon>
        <taxon>Fibrobacteria</taxon>
        <taxon>Fibrobacterales</taxon>
        <taxon>Fibrobacteraceae</taxon>
        <taxon>Fibrobacter</taxon>
    </lineage>
</organism>
<keyword evidence="2" id="KW-1185">Reference proteome</keyword>
<sequence length="191" mass="21946">MIVEFSVYDTPAFSVEHLFDSPENQTLVENFNVSNEALGLELYLKEQSITDETNKMSRTYLVKDKVTGELVGYFSLKTGLITLQVFKDAFESIPAIELANFAVNNAYRKNHPGIKRIGYFIFLSFIRPLAESIGKFIGVNALYIYALPQEKLIEHYKTMGFSRLPIEQEKFVQSHVKPKYDEGCIFMYQTL</sequence>
<protein>
    <recommendedName>
        <fullName evidence="3">N-acetyltransferase domain-containing protein</fullName>
    </recommendedName>
</protein>
<dbReference type="EMBL" id="CP001792">
    <property type="protein sequence ID" value="ACX75997.1"/>
    <property type="molecule type" value="Genomic_DNA"/>
</dbReference>
<name>A0ABM5LK07_FIBSS</name>
<evidence type="ECO:0000313" key="2">
    <source>
        <dbReference type="Proteomes" id="UP000001497"/>
    </source>
</evidence>
<gene>
    <name evidence="1" type="ordered locus">Fisuc_2411</name>
</gene>
<dbReference type="Proteomes" id="UP000001497">
    <property type="component" value="Chromosome"/>
</dbReference>
<reference evidence="1" key="1">
    <citation type="submission" date="2009-10" db="EMBL/GenBank/DDBJ databases">
        <title>Complete sequence of Fibrobacter succinogenes subsp. succinogenes S85.</title>
        <authorList>
            <consortium name="US DOE Joint Genome Institute"/>
            <person name="Lucas S."/>
            <person name="Copeland A."/>
            <person name="Lapidus A."/>
            <person name="Glavina del Rio T."/>
            <person name="Tice H."/>
            <person name="Bruce D."/>
            <person name="Goodwin L."/>
            <person name="Pitluck S."/>
            <person name="Chertkov O."/>
            <person name="Detter J.C."/>
            <person name="Han C."/>
            <person name="Tapia R."/>
            <person name="Larimer F."/>
            <person name="Land M."/>
            <person name="Hauser L."/>
            <person name="Kyrpides N."/>
            <person name="Mikhailova N."/>
            <person name="Weimer P.J."/>
            <person name="Stevenson D.M."/>
            <person name="Boyum J."/>
            <person name="Brumm P.I."/>
            <person name="Mead D."/>
        </authorList>
    </citation>
    <scope>NUCLEOTIDE SEQUENCE [LARGE SCALE GENOMIC DNA]</scope>
    <source>
        <strain evidence="1">S85</strain>
    </source>
</reference>
<accession>A0ABM5LK07</accession>